<evidence type="ECO:0000313" key="3">
    <source>
        <dbReference type="EMBL" id="KAG9228694.1"/>
    </source>
</evidence>
<feature type="transmembrane region" description="Helical" evidence="2">
    <location>
        <begin position="105"/>
        <end position="125"/>
    </location>
</feature>
<dbReference type="AlphaFoldDB" id="A0A9P7Y7R5"/>
<feature type="region of interest" description="Disordered" evidence="1">
    <location>
        <begin position="209"/>
        <end position="259"/>
    </location>
</feature>
<evidence type="ECO:0000313" key="4">
    <source>
        <dbReference type="Proteomes" id="UP000824998"/>
    </source>
</evidence>
<keyword evidence="2" id="KW-1133">Transmembrane helix</keyword>
<feature type="transmembrane region" description="Helical" evidence="2">
    <location>
        <begin position="64"/>
        <end position="85"/>
    </location>
</feature>
<reference evidence="3" key="1">
    <citation type="journal article" date="2021" name="IMA Fungus">
        <title>Genomic characterization of three marine fungi, including Emericellopsis atlantica sp. nov. with signatures of a generalist lifestyle and marine biomass degradation.</title>
        <authorList>
            <person name="Hagestad O.C."/>
            <person name="Hou L."/>
            <person name="Andersen J.H."/>
            <person name="Hansen E.H."/>
            <person name="Altermark B."/>
            <person name="Li C."/>
            <person name="Kuhnert E."/>
            <person name="Cox R.J."/>
            <person name="Crous P.W."/>
            <person name="Spatafora J.W."/>
            <person name="Lail K."/>
            <person name="Amirebrahimi M."/>
            <person name="Lipzen A."/>
            <person name="Pangilinan J."/>
            <person name="Andreopoulos W."/>
            <person name="Hayes R.D."/>
            <person name="Ng V."/>
            <person name="Grigoriev I.V."/>
            <person name="Jackson S.A."/>
            <person name="Sutton T.D.S."/>
            <person name="Dobson A.D.W."/>
            <person name="Rama T."/>
        </authorList>
    </citation>
    <scope>NUCLEOTIDE SEQUENCE</scope>
    <source>
        <strain evidence="3">TRa018bII</strain>
    </source>
</reference>
<feature type="transmembrane region" description="Helical" evidence="2">
    <location>
        <begin position="180"/>
        <end position="201"/>
    </location>
</feature>
<feature type="compositionally biased region" description="Low complexity" evidence="1">
    <location>
        <begin position="241"/>
        <end position="259"/>
    </location>
</feature>
<accession>A0A9P7Y7R5</accession>
<gene>
    <name evidence="3" type="ORF">BJ875DRAFT_525830</name>
</gene>
<evidence type="ECO:0000256" key="1">
    <source>
        <dbReference type="SAM" id="MobiDB-lite"/>
    </source>
</evidence>
<protein>
    <submittedName>
        <fullName evidence="3">Uncharacterized protein</fullName>
    </submittedName>
</protein>
<comment type="caution">
    <text evidence="3">The sequence shown here is derived from an EMBL/GenBank/DDBJ whole genome shotgun (WGS) entry which is preliminary data.</text>
</comment>
<feature type="transmembrane region" description="Helical" evidence="2">
    <location>
        <begin position="137"/>
        <end position="160"/>
    </location>
</feature>
<keyword evidence="4" id="KW-1185">Reference proteome</keyword>
<organism evidence="3 4">
    <name type="scientific">Amylocarpus encephaloides</name>
    <dbReference type="NCBI Taxonomy" id="45428"/>
    <lineage>
        <taxon>Eukaryota</taxon>
        <taxon>Fungi</taxon>
        <taxon>Dikarya</taxon>
        <taxon>Ascomycota</taxon>
        <taxon>Pezizomycotina</taxon>
        <taxon>Leotiomycetes</taxon>
        <taxon>Helotiales</taxon>
        <taxon>Helotiales incertae sedis</taxon>
        <taxon>Amylocarpus</taxon>
    </lineage>
</organism>
<proteinExistence type="predicted"/>
<dbReference type="OrthoDB" id="3524679at2759"/>
<evidence type="ECO:0000256" key="2">
    <source>
        <dbReference type="SAM" id="Phobius"/>
    </source>
</evidence>
<keyword evidence="2" id="KW-0812">Transmembrane</keyword>
<dbReference type="EMBL" id="MU251876">
    <property type="protein sequence ID" value="KAG9228694.1"/>
    <property type="molecule type" value="Genomic_DNA"/>
</dbReference>
<dbReference type="Proteomes" id="UP000824998">
    <property type="component" value="Unassembled WGS sequence"/>
</dbReference>
<keyword evidence="2" id="KW-0472">Membrane</keyword>
<sequence>MGIRIQTSESIRNVAYGLAIPQLILSSIALSGCTSSSAGIPNIFVAKYAGSSLRFSYMGICNDVPGNGTVCASTIGASAVALSVALSTSESLMQETKDLQKSAGILLPVISWITFALGMTLLVLLRRFGRINLIMIIRVIFWISSACSFTAAWAVTYTVAALSTATAGNPQTSIIEGSAIVGLQWATFACGLLVAFLVHVVTTDPKTAAKPVKKPVKQQGTTDAPPKAAQSSTTEPKQPAPKDASASKPAAPKEAAASK</sequence>
<dbReference type="PROSITE" id="PS51257">
    <property type="entry name" value="PROKAR_LIPOPROTEIN"/>
    <property type="match status" value="1"/>
</dbReference>
<name>A0A9P7Y7R5_9HELO</name>